<name>A0A165QQL7_9FLAO</name>
<evidence type="ECO:0000313" key="2">
    <source>
        <dbReference type="EMBL" id="KZE76042.1"/>
    </source>
</evidence>
<dbReference type="OrthoDB" id="3035232at2"/>
<gene>
    <name evidence="2" type="ORF">AV926_16720</name>
</gene>
<reference evidence="2 3" key="1">
    <citation type="submission" date="2016-01" db="EMBL/GenBank/DDBJ databases">
        <title>Whole genome sequencing of Myroides marinus L41.</title>
        <authorList>
            <person name="Hong K.W."/>
        </authorList>
    </citation>
    <scope>NUCLEOTIDE SEQUENCE [LARGE SCALE GENOMIC DNA]</scope>
    <source>
        <strain evidence="2 3">L41</strain>
    </source>
</reference>
<sequence>MIAKAKTCIGGAALFNYVINPSKGYELARNNLSGETPKDMYQTMQILQNQNTRCKNNTISVVISPTIEDSRKMTDQDLENLVKDFLVGLKLDPKGAQYIAYLHTEKEHKHIHILINRIDENGKALKDNYIGFQAQSIAHEIALKYNWTSIRQENLNRKEILKTNQKQTAEIIKKAHYFVLKERPKNLDQYINMMLAHQIEVKPTVNKQGNIQGYRFIHLPTNTNLKASEVDRNLKLNELFENNIPKPNNDLFHTVLYKDQDKQICFENWNTNTVSLFSFLNAYGNYYEDYMPDITKKKKRKQTQTQTLNL</sequence>
<protein>
    <submittedName>
        <fullName evidence="2">Mobilization protein</fullName>
    </submittedName>
</protein>
<dbReference type="EMBL" id="LQNU01000079">
    <property type="protein sequence ID" value="KZE76042.1"/>
    <property type="molecule type" value="Genomic_DNA"/>
</dbReference>
<comment type="caution">
    <text evidence="2">The sequence shown here is derived from an EMBL/GenBank/DDBJ whole genome shotgun (WGS) entry which is preliminary data.</text>
</comment>
<evidence type="ECO:0000259" key="1">
    <source>
        <dbReference type="Pfam" id="PF03432"/>
    </source>
</evidence>
<organism evidence="2 3">
    <name type="scientific">Myroides marinus</name>
    <dbReference type="NCBI Taxonomy" id="703342"/>
    <lineage>
        <taxon>Bacteria</taxon>
        <taxon>Pseudomonadati</taxon>
        <taxon>Bacteroidota</taxon>
        <taxon>Flavobacteriia</taxon>
        <taxon>Flavobacteriales</taxon>
        <taxon>Flavobacteriaceae</taxon>
        <taxon>Myroides</taxon>
    </lineage>
</organism>
<dbReference type="Proteomes" id="UP000076630">
    <property type="component" value="Unassembled WGS sequence"/>
</dbReference>
<evidence type="ECO:0000313" key="3">
    <source>
        <dbReference type="Proteomes" id="UP000076630"/>
    </source>
</evidence>
<proteinExistence type="predicted"/>
<dbReference type="InterPro" id="IPR005094">
    <property type="entry name" value="Endonuclease_MobA/VirD2"/>
</dbReference>
<dbReference type="AlphaFoldDB" id="A0A165QQL7"/>
<dbReference type="RefSeq" id="WP_038986098.1">
    <property type="nucleotide sequence ID" value="NZ_JACAJO010000027.1"/>
</dbReference>
<keyword evidence="3" id="KW-1185">Reference proteome</keyword>
<feature type="domain" description="MobA/VirD2-like nuclease" evidence="1">
    <location>
        <begin position="17"/>
        <end position="147"/>
    </location>
</feature>
<dbReference type="Pfam" id="PF03432">
    <property type="entry name" value="Relaxase"/>
    <property type="match status" value="1"/>
</dbReference>
<accession>A0A165QQL7</accession>